<dbReference type="SUPFAM" id="SSF53850">
    <property type="entry name" value="Periplasmic binding protein-like II"/>
    <property type="match status" value="1"/>
</dbReference>
<sequence>MKTWMKTLSYLSLLSLVAACGSQKDNTAPQSGKEQEQASKEPVELVIHSSALTTEDKFYGEPLRKKFPNYNIKIIPSQKGTTLPELIAAGTKIDIYFHAIGTFESTMLSHGLEYDMTELIKKHNVDMSRFEPTLVDSIKQLSEGKIYSLPVYANNLVLFYNKMIFDKFGVSYPKDGMTWEETFELSKRLTRVEGDTQYIGFTHVPFITVRNNPLSIPIVDMKTNMPTINSNKSWEQFFRTFFVDAVDEGVRTKIADSLDGRAFIVNKNIAMTAYLFGTAQSLDLEKPFEWDMASLPVFKGTNAGSQMTAIHWGITNQSKNKDAAMEVLKYLTSDEFQTILANSGLLPVLKTDVTTKLLAQSTLLKNKNYKAVLYNKPASIPAKTKYDPEVISIYGNIGSQVMTGKIDLNTAMRQAEEMAKQKIAEISNK</sequence>
<dbReference type="InterPro" id="IPR050490">
    <property type="entry name" value="Bact_solute-bd_prot1"/>
</dbReference>
<dbReference type="InterPro" id="IPR006059">
    <property type="entry name" value="SBP"/>
</dbReference>
<dbReference type="AlphaFoldDB" id="A0A927C9M3"/>
<feature type="signal peptide" evidence="1">
    <location>
        <begin position="1"/>
        <end position="24"/>
    </location>
</feature>
<dbReference type="EMBL" id="JACXJA010000013">
    <property type="protein sequence ID" value="MBD2862552.1"/>
    <property type="molecule type" value="Genomic_DNA"/>
</dbReference>
<gene>
    <name evidence="2" type="ORF">IDH45_11210</name>
</gene>
<evidence type="ECO:0000313" key="3">
    <source>
        <dbReference type="Proteomes" id="UP000639396"/>
    </source>
</evidence>
<dbReference type="RefSeq" id="WP_190927563.1">
    <property type="nucleotide sequence ID" value="NZ_JACXJA010000013.1"/>
</dbReference>
<reference evidence="2" key="1">
    <citation type="submission" date="2020-09" db="EMBL/GenBank/DDBJ databases">
        <title>A novel bacterium of genus Paenibacillus, isolated from South China Sea.</title>
        <authorList>
            <person name="Huang H."/>
            <person name="Mo K."/>
            <person name="Hu Y."/>
        </authorList>
    </citation>
    <scope>NUCLEOTIDE SEQUENCE</scope>
    <source>
        <strain evidence="2">IB182363</strain>
    </source>
</reference>
<feature type="chain" id="PRO_5039357563" evidence="1">
    <location>
        <begin position="25"/>
        <end position="429"/>
    </location>
</feature>
<dbReference type="PROSITE" id="PS51257">
    <property type="entry name" value="PROKAR_LIPOPROTEIN"/>
    <property type="match status" value="1"/>
</dbReference>
<evidence type="ECO:0000313" key="2">
    <source>
        <dbReference type="EMBL" id="MBD2862552.1"/>
    </source>
</evidence>
<dbReference type="Gene3D" id="3.40.190.10">
    <property type="entry name" value="Periplasmic binding protein-like II"/>
    <property type="match status" value="1"/>
</dbReference>
<accession>A0A927C9M3</accession>
<protein>
    <submittedName>
        <fullName evidence="2">Extracellular solute-binding protein</fullName>
    </submittedName>
</protein>
<keyword evidence="1" id="KW-0732">Signal</keyword>
<dbReference type="PANTHER" id="PTHR43649:SF12">
    <property type="entry name" value="DIACETYLCHITOBIOSE BINDING PROTEIN DASA"/>
    <property type="match status" value="1"/>
</dbReference>
<keyword evidence="3" id="KW-1185">Reference proteome</keyword>
<comment type="caution">
    <text evidence="2">The sequence shown here is derived from an EMBL/GenBank/DDBJ whole genome shotgun (WGS) entry which is preliminary data.</text>
</comment>
<dbReference type="Proteomes" id="UP000639396">
    <property type="component" value="Unassembled WGS sequence"/>
</dbReference>
<name>A0A927C9M3_9BACL</name>
<organism evidence="2 3">
    <name type="scientific">Paenibacillus oceani</name>
    <dbReference type="NCBI Taxonomy" id="2772510"/>
    <lineage>
        <taxon>Bacteria</taxon>
        <taxon>Bacillati</taxon>
        <taxon>Bacillota</taxon>
        <taxon>Bacilli</taxon>
        <taxon>Bacillales</taxon>
        <taxon>Paenibacillaceae</taxon>
        <taxon>Paenibacillus</taxon>
    </lineage>
</organism>
<evidence type="ECO:0000256" key="1">
    <source>
        <dbReference type="SAM" id="SignalP"/>
    </source>
</evidence>
<proteinExistence type="predicted"/>
<dbReference type="PANTHER" id="PTHR43649">
    <property type="entry name" value="ARABINOSE-BINDING PROTEIN-RELATED"/>
    <property type="match status" value="1"/>
</dbReference>
<dbReference type="Pfam" id="PF01547">
    <property type="entry name" value="SBP_bac_1"/>
    <property type="match status" value="1"/>
</dbReference>